<accession>A0A914ZAX3</accession>
<organism evidence="1 2">
    <name type="scientific">Panagrolaimus superbus</name>
    <dbReference type="NCBI Taxonomy" id="310955"/>
    <lineage>
        <taxon>Eukaryota</taxon>
        <taxon>Metazoa</taxon>
        <taxon>Ecdysozoa</taxon>
        <taxon>Nematoda</taxon>
        <taxon>Chromadorea</taxon>
        <taxon>Rhabditida</taxon>
        <taxon>Tylenchina</taxon>
        <taxon>Panagrolaimomorpha</taxon>
        <taxon>Panagrolaimoidea</taxon>
        <taxon>Panagrolaimidae</taxon>
        <taxon>Panagrolaimus</taxon>
    </lineage>
</organism>
<reference evidence="2" key="1">
    <citation type="submission" date="2022-11" db="UniProtKB">
        <authorList>
            <consortium name="WormBaseParasite"/>
        </authorList>
    </citation>
    <scope>IDENTIFICATION</scope>
</reference>
<evidence type="ECO:0000313" key="1">
    <source>
        <dbReference type="Proteomes" id="UP000887577"/>
    </source>
</evidence>
<keyword evidence="1" id="KW-1185">Reference proteome</keyword>
<name>A0A914ZAX3_9BILA</name>
<sequence>METEDVFNVAEEIKNRLTEYIPFVDFYKMSQAFLVDFVAAKGFTSVEQALHAHYICVEIKNGDNTLTGTFKDDFKLYDQVRGYEYGRTKITHHSEVKQRFFKLKFKIPSIPSTVTKMKGVEWYLCLEQDGVVTVKNHNFLANTDYLICELYAKDDFRLLGKSTMISASRHKIF</sequence>
<proteinExistence type="predicted"/>
<dbReference type="WBParaSite" id="PSU_v2.g8911.t1">
    <property type="protein sequence ID" value="PSU_v2.g8911.t1"/>
    <property type="gene ID" value="PSU_v2.g8911"/>
</dbReference>
<protein>
    <submittedName>
        <fullName evidence="2">Uncharacterized protein</fullName>
    </submittedName>
</protein>
<evidence type="ECO:0000313" key="2">
    <source>
        <dbReference type="WBParaSite" id="PSU_v2.g8911.t1"/>
    </source>
</evidence>
<dbReference type="Proteomes" id="UP000887577">
    <property type="component" value="Unplaced"/>
</dbReference>
<dbReference type="AlphaFoldDB" id="A0A914ZAX3"/>